<dbReference type="PANTHER" id="PTHR43767:SF1">
    <property type="entry name" value="NONRIBOSOMAL PEPTIDE SYNTHASE PES1 (EUROFUNG)-RELATED"/>
    <property type="match status" value="1"/>
</dbReference>
<feature type="transmembrane region" description="Helical" evidence="4">
    <location>
        <begin position="262"/>
        <end position="281"/>
    </location>
</feature>
<feature type="transmembrane region" description="Helical" evidence="4">
    <location>
        <begin position="359"/>
        <end position="379"/>
    </location>
</feature>
<dbReference type="PANTHER" id="PTHR43767">
    <property type="entry name" value="LONG-CHAIN-FATTY-ACID--COA LIGASE"/>
    <property type="match status" value="1"/>
</dbReference>
<dbReference type="GO" id="GO:0016746">
    <property type="term" value="F:acyltransferase activity"/>
    <property type="evidence" value="ECO:0007669"/>
    <property type="project" value="InterPro"/>
</dbReference>
<dbReference type="SUPFAM" id="SSF103473">
    <property type="entry name" value="MFS general substrate transporter"/>
    <property type="match status" value="1"/>
</dbReference>
<dbReference type="Gene3D" id="1.20.1250.20">
    <property type="entry name" value="MFS general substrate transporter like domains"/>
    <property type="match status" value="1"/>
</dbReference>
<proteinExistence type="predicted"/>
<protein>
    <submittedName>
        <fullName evidence="6">MFS transporter</fullName>
    </submittedName>
</protein>
<comment type="caution">
    <text evidence="6">The sequence shown here is derived from an EMBL/GenBank/DDBJ whole genome shotgun (WGS) entry which is preliminary data.</text>
</comment>
<feature type="transmembrane region" description="Helical" evidence="4">
    <location>
        <begin position="42"/>
        <end position="61"/>
    </location>
</feature>
<dbReference type="InterPro" id="IPR002123">
    <property type="entry name" value="Plipid/glycerol_acylTrfase"/>
</dbReference>
<keyword evidence="2 4" id="KW-1133">Transmembrane helix</keyword>
<dbReference type="SMART" id="SM00563">
    <property type="entry name" value="PlsC"/>
    <property type="match status" value="1"/>
</dbReference>
<dbReference type="Gene3D" id="1.10.1200.10">
    <property type="entry name" value="ACP-like"/>
    <property type="match status" value="1"/>
</dbReference>
<dbReference type="InterPro" id="IPR042099">
    <property type="entry name" value="ANL_N_sf"/>
</dbReference>
<gene>
    <name evidence="6" type="ORF">H9784_00010</name>
</gene>
<dbReference type="GO" id="GO:0016878">
    <property type="term" value="F:acid-thiol ligase activity"/>
    <property type="evidence" value="ECO:0007669"/>
    <property type="project" value="UniProtKB-ARBA"/>
</dbReference>
<accession>A0A9D2HKQ1</accession>
<dbReference type="Gene3D" id="3.40.50.12780">
    <property type="entry name" value="N-terminal domain of ligase-like"/>
    <property type="match status" value="1"/>
</dbReference>
<dbReference type="Pfam" id="PF07690">
    <property type="entry name" value="MFS_1"/>
    <property type="match status" value="1"/>
</dbReference>
<feature type="transmembrane region" description="Helical" evidence="4">
    <location>
        <begin position="293"/>
        <end position="313"/>
    </location>
</feature>
<evidence type="ECO:0000313" key="7">
    <source>
        <dbReference type="Proteomes" id="UP000823821"/>
    </source>
</evidence>
<dbReference type="PROSITE" id="PS50075">
    <property type="entry name" value="CARRIER"/>
    <property type="match status" value="1"/>
</dbReference>
<organism evidence="6 7">
    <name type="scientific">Candidatus Desulfovibrio intestinavium</name>
    <dbReference type="NCBI Taxonomy" id="2838534"/>
    <lineage>
        <taxon>Bacteria</taxon>
        <taxon>Pseudomonadati</taxon>
        <taxon>Thermodesulfobacteriota</taxon>
        <taxon>Desulfovibrionia</taxon>
        <taxon>Desulfovibrionales</taxon>
        <taxon>Desulfovibrionaceae</taxon>
        <taxon>Desulfovibrio</taxon>
    </lineage>
</organism>
<evidence type="ECO:0000313" key="6">
    <source>
        <dbReference type="EMBL" id="HJA77947.1"/>
    </source>
</evidence>
<keyword evidence="1 4" id="KW-0812">Transmembrane</keyword>
<dbReference type="SUPFAM" id="SSF69593">
    <property type="entry name" value="Glycerol-3-phosphate (1)-acyltransferase"/>
    <property type="match status" value="1"/>
</dbReference>
<evidence type="ECO:0000256" key="1">
    <source>
        <dbReference type="ARBA" id="ARBA00022692"/>
    </source>
</evidence>
<dbReference type="Gene3D" id="3.30.300.30">
    <property type="match status" value="1"/>
</dbReference>
<evidence type="ECO:0000259" key="5">
    <source>
        <dbReference type="PROSITE" id="PS50075"/>
    </source>
</evidence>
<sequence length="1332" mass="143037">MPPSFARPALSLGLCYTLGTFNDNFFKQAVLLLAVSMGSAGLQSWGTVLFSLPFVLFSAWSGWLADRFPKRDMVLAAKLLELLAMLAGAWGLLTLNWFGLLTMLFCMGVSATLFSPALNGSLPEIFPPDRVPRANALLRLFTTASILLGMVLAGAALERQWLDTAIPFGRWLVAVTVVAVAALGLAAVALIPRRPAAARPEDLPPFPLTGAWRSACELRRLRQRRTLFACLCADAYFYGLSVLILLRINAYGLTRLGMTKTVTSLLPGGLMLGICLGALLAARQRHQDWRQGVPRAATGMGLLLMLAACAPLLPAAAHLPFLLICYAVAGICGSLYIIPVSSHLQLLPAPDEKGRILGTSNFFSFSAMLLAGAVDAPLSLLPPEIGHALLGGLTLVLSRFFAGHAARLPATDAVAPASPPAPLPGRLASLPRRLLAGMARTLLSLRYRVRLTGQDELRAAVDEARARGRGILLLPNHPSFMDPAILCAWLAPLAPRPLADRHQIDRFWLRPLTALLRAIPLPDLRRDGSAARKEVETALDACATALRRGENILLFPAGSLSRDGRTRLGGNSGVHRLLRAVPDCQPVIVRLQGLWGSSFSRADGSADLGRALRRGFLALLRHGFVFLPRREVRLDFVRPTDLPPVEAGVAALNARLEAIYAEDGDILRRTPLSRRQPARADLPLAAAGVLPAPGGDMPSDAARRKVVHALLAEASPLHPAPESLLPEQRLDSDLGLDSLALVELALQLENVFGHPQPALDSLQTVRDCLLAASGLLEPAPLPETGERDWLAARRTRPARPLRLPDGPHLPGIILRQLRRAPFRPLLADGERILTAGGFWLRAVLLSHFLRRRAGTGQHIGILLPASSAAALSWLAVLLSGNTPVMGNWTTGAHNLRHGLELTGVRHVISARALLCRLGEERLREALAGAGADWLLLEDVAELPLRARLSGFCRAALSLLGFAACALPERLSPTAAILFTSGSSAAPKAVPLRHENILANCRDVAAVLELDSHDAMLAMLPPFHSLGLTGNIALPLCFGLPVVYHANPTEGARLAALCRRRRPSLLVTPPTFLDGILRQARPGDLASLRLGFVGAEACPRRLYDEFARQTDGGLLCEGYGVTECAPVVSVNLPRDARPGTIGRALPSVQTRIVSPHAPELTLPAGECGLLLVSGPNVFDGYLTPEGETPPSPFLFLDGRRWYVTGDLVRADATGHMTFAGRQERFVKLGGEMISLPQIEAALLRRFAADQTAEGPALAVDALTTPGDGTTRPQLTLFTSLPLSLEQANAALRDEGFSGLCLLRRICHLPELPLLGSGKIDYGRLRREDERADA</sequence>
<feature type="transmembrane region" description="Helical" evidence="4">
    <location>
        <begin position="319"/>
        <end position="338"/>
    </location>
</feature>
<dbReference type="InterPro" id="IPR045851">
    <property type="entry name" value="AMP-bd_C_sf"/>
</dbReference>
<dbReference type="InterPro" id="IPR050237">
    <property type="entry name" value="ATP-dep_AMP-bd_enzyme"/>
</dbReference>
<dbReference type="EMBL" id="DWZD01000001">
    <property type="protein sequence ID" value="HJA77947.1"/>
    <property type="molecule type" value="Genomic_DNA"/>
</dbReference>
<feature type="transmembrane region" description="Helical" evidence="4">
    <location>
        <begin position="168"/>
        <end position="191"/>
    </location>
</feature>
<feature type="transmembrane region" description="Helical" evidence="4">
    <location>
        <begin position="97"/>
        <end position="115"/>
    </location>
</feature>
<feature type="transmembrane region" description="Helical" evidence="4">
    <location>
        <begin position="136"/>
        <end position="156"/>
    </location>
</feature>
<dbReference type="Proteomes" id="UP000823821">
    <property type="component" value="Unassembled WGS sequence"/>
</dbReference>
<feature type="domain" description="Carrier" evidence="5">
    <location>
        <begin position="701"/>
        <end position="780"/>
    </location>
</feature>
<dbReference type="CDD" id="cd07989">
    <property type="entry name" value="LPLAT_AGPAT-like"/>
    <property type="match status" value="1"/>
</dbReference>
<dbReference type="Pfam" id="PF01553">
    <property type="entry name" value="Acyltransferase"/>
    <property type="match status" value="1"/>
</dbReference>
<evidence type="ECO:0000256" key="4">
    <source>
        <dbReference type="SAM" id="Phobius"/>
    </source>
</evidence>
<dbReference type="InterPro" id="IPR036259">
    <property type="entry name" value="MFS_trans_sf"/>
</dbReference>
<dbReference type="InterPro" id="IPR009081">
    <property type="entry name" value="PP-bd_ACP"/>
</dbReference>
<feature type="transmembrane region" description="Helical" evidence="4">
    <location>
        <begin position="73"/>
        <end position="91"/>
    </location>
</feature>
<reference evidence="6" key="2">
    <citation type="submission" date="2021-04" db="EMBL/GenBank/DDBJ databases">
        <authorList>
            <person name="Gilroy R."/>
        </authorList>
    </citation>
    <scope>NUCLEOTIDE SEQUENCE</scope>
    <source>
        <strain evidence="6">5032</strain>
    </source>
</reference>
<dbReference type="CDD" id="cd06173">
    <property type="entry name" value="MFS_MefA_like"/>
    <property type="match status" value="1"/>
</dbReference>
<dbReference type="InterPro" id="IPR036736">
    <property type="entry name" value="ACP-like_sf"/>
</dbReference>
<dbReference type="Pfam" id="PF00501">
    <property type="entry name" value="AMP-binding"/>
    <property type="match status" value="1"/>
</dbReference>
<dbReference type="InterPro" id="IPR000873">
    <property type="entry name" value="AMP-dep_synth/lig_dom"/>
</dbReference>
<dbReference type="InterPro" id="IPR011701">
    <property type="entry name" value="MFS"/>
</dbReference>
<dbReference type="GO" id="GO:0022857">
    <property type="term" value="F:transmembrane transporter activity"/>
    <property type="evidence" value="ECO:0007669"/>
    <property type="project" value="InterPro"/>
</dbReference>
<name>A0A9D2HKQ1_9BACT</name>
<feature type="transmembrane region" description="Helical" evidence="4">
    <location>
        <begin position="227"/>
        <end position="250"/>
    </location>
</feature>
<dbReference type="Pfam" id="PF00550">
    <property type="entry name" value="PP-binding"/>
    <property type="match status" value="1"/>
</dbReference>
<dbReference type="SUPFAM" id="SSF47336">
    <property type="entry name" value="ACP-like"/>
    <property type="match status" value="1"/>
</dbReference>
<evidence type="ECO:0000256" key="3">
    <source>
        <dbReference type="ARBA" id="ARBA00023136"/>
    </source>
</evidence>
<keyword evidence="3 4" id="KW-0472">Membrane</keyword>
<evidence type="ECO:0000256" key="2">
    <source>
        <dbReference type="ARBA" id="ARBA00022989"/>
    </source>
</evidence>
<dbReference type="SUPFAM" id="SSF56801">
    <property type="entry name" value="Acetyl-CoA synthetase-like"/>
    <property type="match status" value="1"/>
</dbReference>
<reference evidence="6" key="1">
    <citation type="journal article" date="2021" name="PeerJ">
        <title>Extensive microbial diversity within the chicken gut microbiome revealed by metagenomics and culture.</title>
        <authorList>
            <person name="Gilroy R."/>
            <person name="Ravi A."/>
            <person name="Getino M."/>
            <person name="Pursley I."/>
            <person name="Horton D.L."/>
            <person name="Alikhan N.F."/>
            <person name="Baker D."/>
            <person name="Gharbi K."/>
            <person name="Hall N."/>
            <person name="Watson M."/>
            <person name="Adriaenssens E.M."/>
            <person name="Foster-Nyarko E."/>
            <person name="Jarju S."/>
            <person name="Secka A."/>
            <person name="Antonio M."/>
            <person name="Oren A."/>
            <person name="Chaudhuri R.R."/>
            <person name="La Ragione R."/>
            <person name="Hildebrand F."/>
            <person name="Pallen M.J."/>
        </authorList>
    </citation>
    <scope>NUCLEOTIDE SEQUENCE</scope>
    <source>
        <strain evidence="6">5032</strain>
    </source>
</reference>